<sequence length="336" mass="35142">MNDAMGLASDVASAAVDALTGDSSDSDSGEGLSFSPCGSDSGSDSDLIPITEIFGLKRSISSDSTDYMDYLFTKRQFQPALESELLSNHSIIKRSSSIHREYTPIDAVSKASTGSIDCSEYGTFDSSKSTTWHNNGTSFSIQYADQTSAKGTWGYDDVSINGIAINNVNIAVCNQADSQMGVLGISYASLESTNDNGAGSYMNLPMTMKSQGMINKLTYSVYLDDPSAETASVLFGAIDHGKYTGDLALMPIVNAYADKGYTQPTSIEVTISGMSMGSTSSNTKVQFASGAAAGLLDTGTTLLYAPDDIISAITSIGGFSSSSSSGYISSTCLLIL</sequence>
<name>A0ACB5TM64_AMBMO</name>
<evidence type="ECO:0000313" key="1">
    <source>
        <dbReference type="EMBL" id="GME91328.1"/>
    </source>
</evidence>
<dbReference type="EMBL" id="BSXS01008067">
    <property type="protein sequence ID" value="GME91328.1"/>
    <property type="molecule type" value="Genomic_DNA"/>
</dbReference>
<keyword evidence="2" id="KW-1185">Reference proteome</keyword>
<comment type="caution">
    <text evidence="1">The sequence shown here is derived from an EMBL/GenBank/DDBJ whole genome shotgun (WGS) entry which is preliminary data.</text>
</comment>
<accession>A0ACB5TM64</accession>
<reference evidence="1" key="1">
    <citation type="submission" date="2023-04" db="EMBL/GenBank/DDBJ databases">
        <title>Ambrosiozyma monospora NBRC 10751.</title>
        <authorList>
            <person name="Ichikawa N."/>
            <person name="Sato H."/>
            <person name="Tonouchi N."/>
        </authorList>
    </citation>
    <scope>NUCLEOTIDE SEQUENCE</scope>
    <source>
        <strain evidence="1">NBRC 10751</strain>
    </source>
</reference>
<evidence type="ECO:0000313" key="2">
    <source>
        <dbReference type="Proteomes" id="UP001165064"/>
    </source>
</evidence>
<protein>
    <submittedName>
        <fullName evidence="1">Unnamed protein product</fullName>
    </submittedName>
</protein>
<dbReference type="Proteomes" id="UP001165064">
    <property type="component" value="Unassembled WGS sequence"/>
</dbReference>
<proteinExistence type="predicted"/>
<gene>
    <name evidence="1" type="ORF">Amon02_000888100</name>
</gene>
<organism evidence="1 2">
    <name type="scientific">Ambrosiozyma monospora</name>
    <name type="common">Yeast</name>
    <name type="synonym">Endomycopsis monosporus</name>
    <dbReference type="NCBI Taxonomy" id="43982"/>
    <lineage>
        <taxon>Eukaryota</taxon>
        <taxon>Fungi</taxon>
        <taxon>Dikarya</taxon>
        <taxon>Ascomycota</taxon>
        <taxon>Saccharomycotina</taxon>
        <taxon>Pichiomycetes</taxon>
        <taxon>Pichiales</taxon>
        <taxon>Pichiaceae</taxon>
        <taxon>Ambrosiozyma</taxon>
    </lineage>
</organism>